<proteinExistence type="predicted"/>
<dbReference type="Pfam" id="PF03595">
    <property type="entry name" value="SLAC1"/>
    <property type="match status" value="1"/>
</dbReference>
<feature type="transmembrane region" description="Helical" evidence="5">
    <location>
        <begin position="148"/>
        <end position="168"/>
    </location>
</feature>
<dbReference type="Proteomes" id="UP000013963">
    <property type="component" value="Chromosome"/>
</dbReference>
<evidence type="ECO:0000256" key="1">
    <source>
        <dbReference type="ARBA" id="ARBA00004141"/>
    </source>
</evidence>
<dbReference type="KEGG" id="ssyr:SSYRP_v1c09900"/>
<comment type="subcellular location">
    <subcellularLocation>
        <location evidence="1">Membrane</location>
        <topology evidence="1">Multi-pass membrane protein</topology>
    </subcellularLocation>
</comment>
<organism evidence="6 7">
    <name type="scientific">Spiroplasma syrphidicola EA-1</name>
    <dbReference type="NCBI Taxonomy" id="1276229"/>
    <lineage>
        <taxon>Bacteria</taxon>
        <taxon>Bacillati</taxon>
        <taxon>Mycoplasmatota</taxon>
        <taxon>Mollicutes</taxon>
        <taxon>Entomoplasmatales</taxon>
        <taxon>Spiroplasmataceae</taxon>
        <taxon>Spiroplasma</taxon>
    </lineage>
</organism>
<feature type="transmembrane region" description="Helical" evidence="5">
    <location>
        <begin position="180"/>
        <end position="199"/>
    </location>
</feature>
<feature type="transmembrane region" description="Helical" evidence="5">
    <location>
        <begin position="309"/>
        <end position="328"/>
    </location>
</feature>
<feature type="transmembrane region" description="Helical" evidence="5">
    <location>
        <begin position="237"/>
        <end position="260"/>
    </location>
</feature>
<dbReference type="eggNOG" id="COG1275">
    <property type="taxonomic scope" value="Bacteria"/>
</dbReference>
<dbReference type="GO" id="GO:0005886">
    <property type="term" value="C:plasma membrane"/>
    <property type="evidence" value="ECO:0007669"/>
    <property type="project" value="TreeGrafter"/>
</dbReference>
<evidence type="ECO:0000256" key="4">
    <source>
        <dbReference type="ARBA" id="ARBA00023136"/>
    </source>
</evidence>
<dbReference type="InterPro" id="IPR038665">
    <property type="entry name" value="Voltage-dep_anion_channel_sf"/>
</dbReference>
<evidence type="ECO:0000256" key="5">
    <source>
        <dbReference type="SAM" id="Phobius"/>
    </source>
</evidence>
<evidence type="ECO:0000256" key="2">
    <source>
        <dbReference type="ARBA" id="ARBA00022692"/>
    </source>
</evidence>
<dbReference type="PANTHER" id="PTHR37955:SF1">
    <property type="entry name" value="DEP DOMAIN-CONTAINING PROTEIN"/>
    <property type="match status" value="1"/>
</dbReference>
<feature type="transmembrane region" description="Helical" evidence="5">
    <location>
        <begin position="206"/>
        <end position="225"/>
    </location>
</feature>
<protein>
    <submittedName>
        <fullName evidence="6">Uncharacterized protein</fullName>
    </submittedName>
</protein>
<gene>
    <name evidence="6" type="ORF">SSYRP_v1c09900</name>
</gene>
<sequence length="350" mass="40652">MEKHKAFLNYIPFSLLSISLGLLTLGNGWNAFGNFFSLSTKWITYLTFALSLFIFLLLTIKWIINFKSVKQEFQNNLNDAAIIGFLPITVLAISKFILTKQDLDNLNTGWIYYLGITIWWIGLILAFSFFIVWFFLHFKNFKLVNATGSWYIPTIGIIICSTFELKYLGPGYLVFLQVLWYLNFAIFIGLTVLMLISYFKTKDHGMLRALFILLIGLDVLMYITYDYTFIKSGYNENYWMVIIIGVFAIAASFAFYFLIVKDFLTKQFNPKLTSYAFPLAISAIGKITYGQSLGAISNPEYADTIILIFQYWSICEIILTTIIFLYLIGNLTFHFGKKYWELHRKKEDRI</sequence>
<dbReference type="OrthoDB" id="387959at2"/>
<feature type="transmembrane region" description="Helical" evidence="5">
    <location>
        <begin position="42"/>
        <end position="64"/>
    </location>
</feature>
<name>R4U514_9MOLU</name>
<dbReference type="EMBL" id="CP005078">
    <property type="protein sequence ID" value="AGM26577.1"/>
    <property type="molecule type" value="Genomic_DNA"/>
</dbReference>
<feature type="transmembrane region" description="Helical" evidence="5">
    <location>
        <begin position="7"/>
        <end position="30"/>
    </location>
</feature>
<evidence type="ECO:0000256" key="3">
    <source>
        <dbReference type="ARBA" id="ARBA00022989"/>
    </source>
</evidence>
<dbReference type="PATRIC" id="fig|1276229.3.peg.980"/>
<keyword evidence="4 5" id="KW-0472">Membrane</keyword>
<keyword evidence="2 5" id="KW-0812">Transmembrane</keyword>
<accession>R4U514</accession>
<keyword evidence="3 5" id="KW-1133">Transmembrane helix</keyword>
<reference evidence="6 7" key="1">
    <citation type="journal article" date="2013" name="Genome Biol. Evol.">
        <title>Complete genomes of two dipteran-associated spiroplasmas provided insights into the origin, dynamics, and impacts of viral invasion in spiroplasma.</title>
        <authorList>
            <person name="Ku C."/>
            <person name="Lo W.S."/>
            <person name="Chen L.L."/>
            <person name="Kuo C.H."/>
        </authorList>
    </citation>
    <scope>NUCLEOTIDE SEQUENCE [LARGE SCALE GENOMIC DNA]</scope>
    <source>
        <strain evidence="6">EA-1</strain>
    </source>
</reference>
<feature type="transmembrane region" description="Helical" evidence="5">
    <location>
        <begin position="110"/>
        <end position="136"/>
    </location>
</feature>
<dbReference type="Gene3D" id="1.50.10.150">
    <property type="entry name" value="Voltage-dependent anion channel"/>
    <property type="match status" value="1"/>
</dbReference>
<dbReference type="InterPro" id="IPR004695">
    <property type="entry name" value="SLAC1/Mae1/Ssu1/TehA"/>
</dbReference>
<dbReference type="InterPro" id="IPR052951">
    <property type="entry name" value="Tellurite_res_ion_channel"/>
</dbReference>
<keyword evidence="7" id="KW-1185">Reference proteome</keyword>
<evidence type="ECO:0000313" key="6">
    <source>
        <dbReference type="EMBL" id="AGM26577.1"/>
    </source>
</evidence>
<dbReference type="PANTHER" id="PTHR37955">
    <property type="entry name" value="TELLURITE RESISTANCE PROTEIN TEHA"/>
    <property type="match status" value="1"/>
</dbReference>
<dbReference type="AlphaFoldDB" id="R4U514"/>
<dbReference type="RefSeq" id="WP_016341216.1">
    <property type="nucleotide sequence ID" value="NC_021284.1"/>
</dbReference>
<feature type="transmembrane region" description="Helical" evidence="5">
    <location>
        <begin position="272"/>
        <end position="289"/>
    </location>
</feature>
<dbReference type="GO" id="GO:0046583">
    <property type="term" value="F:monoatomic cation efflux transmembrane transporter activity"/>
    <property type="evidence" value="ECO:0007669"/>
    <property type="project" value="TreeGrafter"/>
</dbReference>
<dbReference type="HOGENOM" id="CLU_792036_0_0_14"/>
<evidence type="ECO:0000313" key="7">
    <source>
        <dbReference type="Proteomes" id="UP000013963"/>
    </source>
</evidence>
<feature type="transmembrane region" description="Helical" evidence="5">
    <location>
        <begin position="76"/>
        <end position="98"/>
    </location>
</feature>